<comment type="caution">
    <text evidence="1">The sequence shown here is derived from an EMBL/GenBank/DDBJ whole genome shotgun (WGS) entry which is preliminary data.</text>
</comment>
<protein>
    <submittedName>
        <fullName evidence="1">Uncharacterized protein</fullName>
    </submittedName>
</protein>
<dbReference type="OrthoDB" id="677550at2759"/>
<dbReference type="AlphaFoldDB" id="A0A1E5W8G1"/>
<evidence type="ECO:0000313" key="2">
    <source>
        <dbReference type="Proteomes" id="UP000095767"/>
    </source>
</evidence>
<keyword evidence="2" id="KW-1185">Reference proteome</keyword>
<reference evidence="1 2" key="1">
    <citation type="submission" date="2016-09" db="EMBL/GenBank/DDBJ databases">
        <title>The draft genome of Dichanthelium oligosanthes: A C3 panicoid grass species.</title>
        <authorList>
            <person name="Studer A.J."/>
            <person name="Schnable J.C."/>
            <person name="Brutnell T.P."/>
        </authorList>
    </citation>
    <scope>NUCLEOTIDE SEQUENCE [LARGE SCALE GENOMIC DNA]</scope>
    <source>
        <strain evidence="2">cv. Kellogg 1175</strain>
        <tissue evidence="1">Leaf</tissue>
    </source>
</reference>
<dbReference type="EMBL" id="LWDX02017774">
    <property type="protein sequence ID" value="OEL33706.1"/>
    <property type="molecule type" value="Genomic_DNA"/>
</dbReference>
<gene>
    <name evidence="1" type="ORF">BAE44_0005276</name>
</gene>
<proteinExistence type="predicted"/>
<name>A0A1E5W8G1_9POAL</name>
<sequence>LLGWWLHSQKLVTKARRKAFDSLCLLLTRHLWLERNSKVFRNASRLPGSLVDVIFDQSLLWVKAGLLNRSGLFGD</sequence>
<evidence type="ECO:0000313" key="1">
    <source>
        <dbReference type="EMBL" id="OEL33706.1"/>
    </source>
</evidence>
<feature type="non-terminal residue" evidence="1">
    <location>
        <position position="1"/>
    </location>
</feature>
<organism evidence="1 2">
    <name type="scientific">Dichanthelium oligosanthes</name>
    <dbReference type="NCBI Taxonomy" id="888268"/>
    <lineage>
        <taxon>Eukaryota</taxon>
        <taxon>Viridiplantae</taxon>
        <taxon>Streptophyta</taxon>
        <taxon>Embryophyta</taxon>
        <taxon>Tracheophyta</taxon>
        <taxon>Spermatophyta</taxon>
        <taxon>Magnoliopsida</taxon>
        <taxon>Liliopsida</taxon>
        <taxon>Poales</taxon>
        <taxon>Poaceae</taxon>
        <taxon>PACMAD clade</taxon>
        <taxon>Panicoideae</taxon>
        <taxon>Panicodae</taxon>
        <taxon>Paniceae</taxon>
        <taxon>Dichantheliinae</taxon>
        <taxon>Dichanthelium</taxon>
    </lineage>
</organism>
<accession>A0A1E5W8G1</accession>
<dbReference type="Proteomes" id="UP000095767">
    <property type="component" value="Unassembled WGS sequence"/>
</dbReference>